<evidence type="ECO:0000256" key="5">
    <source>
        <dbReference type="ARBA" id="ARBA00022737"/>
    </source>
</evidence>
<evidence type="ECO:0000256" key="2">
    <source>
        <dbReference type="ARBA" id="ARBA00010541"/>
    </source>
</evidence>
<keyword evidence="5" id="KW-0677">Repeat</keyword>
<comment type="caution">
    <text evidence="11">The sequence shown here is derived from an EMBL/GenBank/DDBJ whole genome shotgun (WGS) entry which is preliminary data.</text>
</comment>
<accession>A0ABT0DRU3</accession>
<feature type="signal peptide" evidence="9">
    <location>
        <begin position="1"/>
        <end position="19"/>
    </location>
</feature>
<reference evidence="11 12" key="1">
    <citation type="submission" date="2022-04" db="EMBL/GenBank/DDBJ databases">
        <authorList>
            <person name="Grouzdev D.S."/>
            <person name="Pantiukh K.S."/>
            <person name="Krutkina M.S."/>
        </authorList>
    </citation>
    <scope>NUCLEOTIDE SEQUENCE [LARGE SCALE GENOMIC DNA]</scope>
    <source>
        <strain evidence="11 12">Jip08</strain>
    </source>
</reference>
<dbReference type="SUPFAM" id="SSF50156">
    <property type="entry name" value="PDZ domain-like"/>
    <property type="match status" value="2"/>
</dbReference>
<evidence type="ECO:0000256" key="4">
    <source>
        <dbReference type="ARBA" id="ARBA00022729"/>
    </source>
</evidence>
<evidence type="ECO:0000256" key="7">
    <source>
        <dbReference type="ARBA" id="ARBA00022801"/>
    </source>
</evidence>
<dbReference type="InterPro" id="IPR009003">
    <property type="entry name" value="Peptidase_S1_PA"/>
</dbReference>
<keyword evidence="8" id="KW-0720">Serine protease</keyword>
<keyword evidence="6" id="KW-0574">Periplasm</keyword>
<comment type="similarity">
    <text evidence="2">Belongs to the peptidase S1C family.</text>
</comment>
<feature type="domain" description="PDZ" evidence="10">
    <location>
        <begin position="262"/>
        <end position="360"/>
    </location>
</feature>
<dbReference type="EMBL" id="JALKCG010000011">
    <property type="protein sequence ID" value="MCK0209997.1"/>
    <property type="molecule type" value="Genomic_DNA"/>
</dbReference>
<name>A0ABT0DRU3_9HYPH</name>
<evidence type="ECO:0000313" key="12">
    <source>
        <dbReference type="Proteomes" id="UP001202867"/>
    </source>
</evidence>
<dbReference type="SUPFAM" id="SSF50494">
    <property type="entry name" value="Trypsin-like serine proteases"/>
    <property type="match status" value="1"/>
</dbReference>
<dbReference type="InterPro" id="IPR011782">
    <property type="entry name" value="Pept_S1C_Do"/>
</dbReference>
<keyword evidence="4 9" id="KW-0732">Signal</keyword>
<dbReference type="SMART" id="SM00228">
    <property type="entry name" value="PDZ"/>
    <property type="match status" value="2"/>
</dbReference>
<dbReference type="Gene3D" id="2.40.10.120">
    <property type="match status" value="1"/>
</dbReference>
<dbReference type="NCBIfam" id="TIGR02037">
    <property type="entry name" value="degP_htrA_DO"/>
    <property type="match status" value="1"/>
</dbReference>
<keyword evidence="3" id="KW-0645">Protease</keyword>
<evidence type="ECO:0000256" key="3">
    <source>
        <dbReference type="ARBA" id="ARBA00022670"/>
    </source>
</evidence>
<evidence type="ECO:0000259" key="10">
    <source>
        <dbReference type="PROSITE" id="PS50106"/>
    </source>
</evidence>
<dbReference type="PRINTS" id="PR00834">
    <property type="entry name" value="PROTEASES2C"/>
</dbReference>
<evidence type="ECO:0000256" key="9">
    <source>
        <dbReference type="SAM" id="SignalP"/>
    </source>
</evidence>
<protein>
    <submittedName>
        <fullName evidence="11">DegQ family serine endoprotease</fullName>
    </submittedName>
</protein>
<dbReference type="Pfam" id="PF13365">
    <property type="entry name" value="Trypsin_2"/>
    <property type="match status" value="1"/>
</dbReference>
<evidence type="ECO:0000256" key="8">
    <source>
        <dbReference type="ARBA" id="ARBA00022825"/>
    </source>
</evidence>
<dbReference type="Gene3D" id="2.30.42.10">
    <property type="match status" value="2"/>
</dbReference>
<dbReference type="InterPro" id="IPR001940">
    <property type="entry name" value="Peptidase_S1C"/>
</dbReference>
<dbReference type="PANTHER" id="PTHR22939:SF129">
    <property type="entry name" value="SERINE PROTEASE HTRA2, MITOCHONDRIAL"/>
    <property type="match status" value="1"/>
</dbReference>
<dbReference type="InterPro" id="IPR041489">
    <property type="entry name" value="PDZ_6"/>
</dbReference>
<keyword evidence="12" id="KW-1185">Reference proteome</keyword>
<reference evidence="12" key="2">
    <citation type="submission" date="2023-07" db="EMBL/GenBank/DDBJ databases">
        <title>Ancylobacter moscoviensis sp. nov., facultatively methylotrophic bacteria from activated sludge and the reclassification of Starkeya novella (Starkey 1934) Kelly et al. 2000 as Ancylobacter novellus comb. nov., Starkeya koreensis Im et al. 2006 as Ancylobacter koreensis comb.nov., Angulomicrobium tetraedrale Vasil'eva et al. 1986 as Ancylobacter tetraedralis comb. nov., Angulomicrobium amanitiforme Fritz et al. 2004 as Ancylobacter amanitiformis comb. nov. and Methylorhabdus multivorans Doronina et al. 1996 as Ancylobacter multivorans comb. nov. and emended description of the genus Ancylobacter.</title>
        <authorList>
            <person name="Doronina N."/>
            <person name="Chemodurova A."/>
            <person name="Grouzdev D."/>
            <person name="Koziaeva V."/>
            <person name="Shi W."/>
            <person name="Wu L."/>
            <person name="Kaparullina E."/>
        </authorList>
    </citation>
    <scope>NUCLEOTIDE SEQUENCE [LARGE SCALE GENOMIC DNA]</scope>
    <source>
        <strain evidence="12">Jip08</strain>
    </source>
</reference>
<organism evidence="11 12">
    <name type="scientific">Ancylobacter koreensis</name>
    <dbReference type="NCBI Taxonomy" id="266121"/>
    <lineage>
        <taxon>Bacteria</taxon>
        <taxon>Pseudomonadati</taxon>
        <taxon>Pseudomonadota</taxon>
        <taxon>Alphaproteobacteria</taxon>
        <taxon>Hyphomicrobiales</taxon>
        <taxon>Xanthobacteraceae</taxon>
        <taxon>Ancylobacter</taxon>
    </lineage>
</organism>
<dbReference type="Pfam" id="PF17820">
    <property type="entry name" value="PDZ_6"/>
    <property type="match status" value="2"/>
</dbReference>
<dbReference type="InterPro" id="IPR001478">
    <property type="entry name" value="PDZ"/>
</dbReference>
<dbReference type="InterPro" id="IPR036034">
    <property type="entry name" value="PDZ_sf"/>
</dbReference>
<evidence type="ECO:0000256" key="1">
    <source>
        <dbReference type="ARBA" id="ARBA00004418"/>
    </source>
</evidence>
<dbReference type="RefSeq" id="WP_247202508.1">
    <property type="nucleotide sequence ID" value="NZ_JALKCG010000011.1"/>
</dbReference>
<evidence type="ECO:0000256" key="6">
    <source>
        <dbReference type="ARBA" id="ARBA00022764"/>
    </source>
</evidence>
<feature type="domain" description="PDZ" evidence="10">
    <location>
        <begin position="391"/>
        <end position="444"/>
    </location>
</feature>
<proteinExistence type="inferred from homology"/>
<evidence type="ECO:0000313" key="11">
    <source>
        <dbReference type="EMBL" id="MCK0209997.1"/>
    </source>
</evidence>
<sequence length="478" mass="49518">MKRFALLAAALLLATPALAQAPAPSAGGPRVPASRAEIGLSFAPIVARTAPAIVNVYAMKTAPRASNPLLDDPFFRRFFGDRGSPDVPGLDMPRERIQRSLGSGVLVDPSGIVVTNNHVIDGADEIRLSLADKREYDAEVVLRDPRTDIAILRINGAKGAFPSATLGSSDDLQVGDIVLAIGNPFGVGQTVTQGIVSALARTQRGITDYGFFIQTDAAINPGNSGGALVDGAGRVVGINTAIFSRSGGSQGIGFAIPADMVRVVLQSALSGSKVVRRPWLGADLQEVTSDIAEGLDVGRPTGALVQNVLPGSPAAKAGLKAGDLIVAVAGQEVDDPDAFGFRFATRPLGGSVEIGIVRQGKPAALSVGLEAAPETVPRNELTLKGRSPLSGATVVNLSPAVMEEMRTMGATKGVVITSVDEGSPAERTSFRPGDVILDINGSPITTTDDLERITRVPSRAWRVTLQRGGRVISALLPG</sequence>
<gene>
    <name evidence="11" type="ORF">MWN33_18345</name>
</gene>
<dbReference type="Proteomes" id="UP001202867">
    <property type="component" value="Unassembled WGS sequence"/>
</dbReference>
<keyword evidence="7" id="KW-0378">Hydrolase</keyword>
<dbReference type="PANTHER" id="PTHR22939">
    <property type="entry name" value="SERINE PROTEASE FAMILY S1C HTRA-RELATED"/>
    <property type="match status" value="1"/>
</dbReference>
<dbReference type="PROSITE" id="PS50106">
    <property type="entry name" value="PDZ"/>
    <property type="match status" value="2"/>
</dbReference>
<comment type="subcellular location">
    <subcellularLocation>
        <location evidence="1">Periplasm</location>
    </subcellularLocation>
</comment>
<feature type="chain" id="PRO_5045326154" evidence="9">
    <location>
        <begin position="20"/>
        <end position="478"/>
    </location>
</feature>